<evidence type="ECO:0000313" key="3">
    <source>
        <dbReference type="Proteomes" id="UP000006637"/>
    </source>
</evidence>
<dbReference type="EMBL" id="CP000386">
    <property type="protein sequence ID" value="ABG05620.1"/>
    <property type="molecule type" value="Genomic_DNA"/>
</dbReference>
<dbReference type="eggNOG" id="ENOG502ZJBK">
    <property type="taxonomic scope" value="Bacteria"/>
</dbReference>
<evidence type="ECO:0000313" key="2">
    <source>
        <dbReference type="EMBL" id="ABG05620.1"/>
    </source>
</evidence>
<evidence type="ECO:0000256" key="1">
    <source>
        <dbReference type="SAM" id="Phobius"/>
    </source>
</evidence>
<proteinExistence type="predicted"/>
<keyword evidence="1" id="KW-0472">Membrane</keyword>
<feature type="transmembrane region" description="Helical" evidence="1">
    <location>
        <begin position="29"/>
        <end position="48"/>
    </location>
</feature>
<gene>
    <name evidence="2" type="ordered locus">Rxyl_2703</name>
</gene>
<sequence>MGPAGRVRGPPPERIPRLAASLLFGPGRWAVRLGMIANAAIPLAWGLTRLWGFPPLLGFSRLPVEPRGLATAAIGVALLALLLATGRRLEAERKGRRVR</sequence>
<protein>
    <submittedName>
        <fullName evidence="2">Uncharacterized protein</fullName>
    </submittedName>
</protein>
<keyword evidence="1" id="KW-0812">Transmembrane</keyword>
<dbReference type="Proteomes" id="UP000006637">
    <property type="component" value="Chromosome"/>
</dbReference>
<dbReference type="KEGG" id="rxy:Rxyl_2703"/>
<keyword evidence="1" id="KW-1133">Transmembrane helix</keyword>
<reference evidence="2 3" key="1">
    <citation type="submission" date="2006-06" db="EMBL/GenBank/DDBJ databases">
        <title>Complete sequence of Rubrobacter xylanophilus DSM 9941.</title>
        <authorList>
            <consortium name="US DOE Joint Genome Institute"/>
            <person name="Copeland A."/>
            <person name="Lucas S."/>
            <person name="Lapidus A."/>
            <person name="Barry K."/>
            <person name="Detter J.C."/>
            <person name="Glavina del Rio T."/>
            <person name="Hammon N."/>
            <person name="Israni S."/>
            <person name="Dalin E."/>
            <person name="Tice H."/>
            <person name="Pitluck S."/>
            <person name="Munk A.C."/>
            <person name="Brettin T."/>
            <person name="Bruce D."/>
            <person name="Han C."/>
            <person name="Tapia R."/>
            <person name="Gilna P."/>
            <person name="Schmutz J."/>
            <person name="Larimer F."/>
            <person name="Land M."/>
            <person name="Hauser L."/>
            <person name="Kyrpides N."/>
            <person name="Lykidis A."/>
            <person name="da Costa M.S."/>
            <person name="Rainey F.A."/>
            <person name="Empadinhas N."/>
            <person name="Jolivet E."/>
            <person name="Battista J.R."/>
            <person name="Richardson P."/>
        </authorList>
    </citation>
    <scope>NUCLEOTIDE SEQUENCE [LARGE SCALE GENOMIC DNA]</scope>
    <source>
        <strain evidence="3">DSM 9941 / NBRC 16129 / PRD-1</strain>
    </source>
</reference>
<feature type="transmembrane region" description="Helical" evidence="1">
    <location>
        <begin position="68"/>
        <end position="89"/>
    </location>
</feature>
<dbReference type="OrthoDB" id="162135at2"/>
<keyword evidence="3" id="KW-1185">Reference proteome</keyword>
<dbReference type="HOGENOM" id="CLU_2318399_0_0_11"/>
<dbReference type="STRING" id="266117.Rxyl_2703"/>
<organism evidence="2 3">
    <name type="scientific">Rubrobacter xylanophilus (strain DSM 9941 / JCM 11954 / NBRC 16129 / PRD-1)</name>
    <dbReference type="NCBI Taxonomy" id="266117"/>
    <lineage>
        <taxon>Bacteria</taxon>
        <taxon>Bacillati</taxon>
        <taxon>Actinomycetota</taxon>
        <taxon>Rubrobacteria</taxon>
        <taxon>Rubrobacterales</taxon>
        <taxon>Rubrobacteraceae</taxon>
        <taxon>Rubrobacter</taxon>
    </lineage>
</organism>
<accession>Q1ASK8</accession>
<name>Q1ASK8_RUBXD</name>
<dbReference type="AlphaFoldDB" id="Q1ASK8"/>